<dbReference type="AlphaFoldDB" id="A0A7M2WYX9"/>
<protein>
    <submittedName>
        <fullName evidence="1">FkbM family methyltransferase</fullName>
    </submittedName>
</protein>
<keyword evidence="1" id="KW-0808">Transferase</keyword>
<dbReference type="KEGG" id="hbs:IPV69_04555"/>
<sequence length="301" mass="33885">MLRFLAISLRKIKGIIGAIPSIRSAYMVADRQLHLIREQLWIHALRFDPRYQDSRAVTRHGFKVYSQNDEDGILEQIFARIGSGSESFVEIGVGNGLENNTAYLMQKGWSGVWIDASASNASYITAEFAQLIASKRLKFLQSFVTAECVDELLVSAGVPNEVDLLSLDIDGNEWWVWEALRRVHPRVVVVEYNAGLGPSLDWVMPYDAKFCNSGTRAHGASLKAFERLARKRGYRLVGCNWTGVNAFFVRDDLDVNAFPANDSAEYHYEPARYYFGPFFGGYPADPREFDAIPVKSEVLGQ</sequence>
<dbReference type="GO" id="GO:0032259">
    <property type="term" value="P:methylation"/>
    <property type="evidence" value="ECO:0007669"/>
    <property type="project" value="UniProtKB-KW"/>
</dbReference>
<accession>A0A7M2WYX9</accession>
<dbReference type="RefSeq" id="WP_206293735.1">
    <property type="nucleotide sequence ID" value="NZ_CP063458.1"/>
</dbReference>
<evidence type="ECO:0000313" key="2">
    <source>
        <dbReference type="Proteomes" id="UP000593765"/>
    </source>
</evidence>
<dbReference type="GO" id="GO:0008168">
    <property type="term" value="F:methyltransferase activity"/>
    <property type="evidence" value="ECO:0007669"/>
    <property type="project" value="UniProtKB-KW"/>
</dbReference>
<name>A0A7M2WYX9_9BACT</name>
<dbReference type="EMBL" id="CP063458">
    <property type="protein sequence ID" value="QOV90639.1"/>
    <property type="molecule type" value="Genomic_DNA"/>
</dbReference>
<organism evidence="1 2">
    <name type="scientific">Humisphaera borealis</name>
    <dbReference type="NCBI Taxonomy" id="2807512"/>
    <lineage>
        <taxon>Bacteria</taxon>
        <taxon>Pseudomonadati</taxon>
        <taxon>Planctomycetota</taxon>
        <taxon>Phycisphaerae</taxon>
        <taxon>Tepidisphaerales</taxon>
        <taxon>Tepidisphaeraceae</taxon>
        <taxon>Humisphaera</taxon>
    </lineage>
</organism>
<evidence type="ECO:0000313" key="1">
    <source>
        <dbReference type="EMBL" id="QOV90639.1"/>
    </source>
</evidence>
<reference evidence="1 2" key="1">
    <citation type="submission" date="2020-10" db="EMBL/GenBank/DDBJ databases">
        <title>Wide distribution of Phycisphaera-like planctomycetes from WD2101 soil group in peatlands and genome analysis of the first cultivated representative.</title>
        <authorList>
            <person name="Dedysh S.N."/>
            <person name="Beletsky A.V."/>
            <person name="Ivanova A."/>
            <person name="Kulichevskaya I.S."/>
            <person name="Suzina N.E."/>
            <person name="Philippov D.A."/>
            <person name="Rakitin A.L."/>
            <person name="Mardanov A.V."/>
            <person name="Ravin N.V."/>
        </authorList>
    </citation>
    <scope>NUCLEOTIDE SEQUENCE [LARGE SCALE GENOMIC DNA]</scope>
    <source>
        <strain evidence="1 2">M1803</strain>
    </source>
</reference>
<keyword evidence="1" id="KW-0489">Methyltransferase</keyword>
<gene>
    <name evidence="1" type="ORF">IPV69_04555</name>
</gene>
<keyword evidence="2" id="KW-1185">Reference proteome</keyword>
<dbReference type="Proteomes" id="UP000593765">
    <property type="component" value="Chromosome"/>
</dbReference>
<proteinExistence type="predicted"/>